<keyword evidence="9" id="KW-1185">Reference proteome</keyword>
<keyword evidence="5" id="KW-0949">S-adenosyl-L-methionine</keyword>
<organism evidence="8 9">
    <name type="scientific">Microvirga aerilata</name>
    <dbReference type="NCBI Taxonomy" id="670292"/>
    <lineage>
        <taxon>Bacteria</taxon>
        <taxon>Pseudomonadati</taxon>
        <taxon>Pseudomonadota</taxon>
        <taxon>Alphaproteobacteria</taxon>
        <taxon>Hyphomicrobiales</taxon>
        <taxon>Methylobacteriaceae</taxon>
        <taxon>Microvirga</taxon>
    </lineage>
</organism>
<accession>A0A936ZIZ3</accession>
<evidence type="ECO:0000313" key="8">
    <source>
        <dbReference type="EMBL" id="MBL0406835.1"/>
    </source>
</evidence>
<reference evidence="8" key="1">
    <citation type="submission" date="2021-01" db="EMBL/GenBank/DDBJ databases">
        <title>Microvirga sp.</title>
        <authorList>
            <person name="Kim M.K."/>
        </authorList>
    </citation>
    <scope>NUCLEOTIDE SEQUENCE</scope>
    <source>
        <strain evidence="8">5420S-16</strain>
    </source>
</reference>
<evidence type="ECO:0000259" key="7">
    <source>
        <dbReference type="PROSITE" id="PS50943"/>
    </source>
</evidence>
<dbReference type="Pfam" id="PF02086">
    <property type="entry name" value="MethyltransfD12"/>
    <property type="match status" value="1"/>
</dbReference>
<dbReference type="EMBL" id="JAEQMY010000052">
    <property type="protein sequence ID" value="MBL0406835.1"/>
    <property type="molecule type" value="Genomic_DNA"/>
</dbReference>
<gene>
    <name evidence="8" type="ORF">JKG68_23095</name>
</gene>
<sequence>MDEGTVAPLLAALAVLEHRFAGQGNNVNLGLWLAERRKSARLSQEHLCKLTGLTRPSVAQVERGRGNLQTLVAVMSVLKVRVSLRPNELTPSSTPIAARTTSPLRYPGGKSKALKSIAYHFPQHIDEYREPFAGGAAVAIFMSIRFPKASIWVNDLYQPLVSFWRVLRDPVRSREMVEVLKDLKERSATEDAARELFHRLRHEIDEPNVEELTQAIAFYVTNRCSFSGLTQSGSFSPEASEVRWTMQHIDRLAGYTPLMERWQITNLDYRDVLQEPWSGSAPILFMDPPYDIGGQGLYGNRGRAHTGFDHQTFRRSVEGGQAPTMVTYNASNTLRRMRTGWQQIAYDLNYSVRSNKRYRRTQNERRELILLNYVAPTI</sequence>
<dbReference type="SMART" id="SM00530">
    <property type="entry name" value="HTH_XRE"/>
    <property type="match status" value="1"/>
</dbReference>
<feature type="domain" description="HTH cro/C1-type" evidence="7">
    <location>
        <begin position="33"/>
        <end position="85"/>
    </location>
</feature>
<comment type="catalytic activity">
    <reaction evidence="6">
        <text>a 2'-deoxyadenosine in DNA + S-adenosyl-L-methionine = an N(6)-methyl-2'-deoxyadenosine in DNA + S-adenosyl-L-homocysteine + H(+)</text>
        <dbReference type="Rhea" id="RHEA:15197"/>
        <dbReference type="Rhea" id="RHEA-COMP:12418"/>
        <dbReference type="Rhea" id="RHEA-COMP:12419"/>
        <dbReference type="ChEBI" id="CHEBI:15378"/>
        <dbReference type="ChEBI" id="CHEBI:57856"/>
        <dbReference type="ChEBI" id="CHEBI:59789"/>
        <dbReference type="ChEBI" id="CHEBI:90615"/>
        <dbReference type="ChEBI" id="CHEBI:90616"/>
        <dbReference type="EC" id="2.1.1.72"/>
    </reaction>
</comment>
<comment type="caution">
    <text evidence="8">The sequence shown here is derived from an EMBL/GenBank/DDBJ whole genome shotgun (WGS) entry which is preliminary data.</text>
</comment>
<dbReference type="PRINTS" id="PR00505">
    <property type="entry name" value="D12N6MTFRASE"/>
</dbReference>
<name>A0A936ZIZ3_9HYPH</name>
<dbReference type="InterPro" id="IPR029063">
    <property type="entry name" value="SAM-dependent_MTases_sf"/>
</dbReference>
<evidence type="ECO:0000256" key="5">
    <source>
        <dbReference type="ARBA" id="ARBA00022691"/>
    </source>
</evidence>
<comment type="similarity">
    <text evidence="1">Belongs to the N(4)/N(6)-methyltransferase family.</text>
</comment>
<evidence type="ECO:0000313" key="9">
    <source>
        <dbReference type="Proteomes" id="UP000605848"/>
    </source>
</evidence>
<dbReference type="Gene3D" id="1.10.260.40">
    <property type="entry name" value="lambda repressor-like DNA-binding domains"/>
    <property type="match status" value="1"/>
</dbReference>
<dbReference type="PROSITE" id="PS50943">
    <property type="entry name" value="HTH_CROC1"/>
    <property type="match status" value="1"/>
</dbReference>
<keyword evidence="3 8" id="KW-0489">Methyltransferase</keyword>
<dbReference type="Gene3D" id="3.40.50.150">
    <property type="entry name" value="Vaccinia Virus protein VP39"/>
    <property type="match status" value="1"/>
</dbReference>
<evidence type="ECO:0000256" key="1">
    <source>
        <dbReference type="ARBA" id="ARBA00006594"/>
    </source>
</evidence>
<dbReference type="InterPro" id="IPR001387">
    <property type="entry name" value="Cro/C1-type_HTH"/>
</dbReference>
<keyword evidence="4" id="KW-0808">Transferase</keyword>
<dbReference type="AlphaFoldDB" id="A0A936ZIZ3"/>
<dbReference type="InterPro" id="IPR010982">
    <property type="entry name" value="Lambda_DNA-bd_dom_sf"/>
</dbReference>
<dbReference type="GO" id="GO:0009307">
    <property type="term" value="P:DNA restriction-modification system"/>
    <property type="evidence" value="ECO:0007669"/>
    <property type="project" value="InterPro"/>
</dbReference>
<dbReference type="Gene3D" id="1.10.1020.10">
    <property type="entry name" value="Adenine-specific Methyltransferase, Domain 2"/>
    <property type="match status" value="1"/>
</dbReference>
<dbReference type="RefSeq" id="WP_202063695.1">
    <property type="nucleotide sequence ID" value="NZ_JAEQMY010000052.1"/>
</dbReference>
<dbReference type="GO" id="GO:0043565">
    <property type="term" value="F:sequence-specific DNA binding"/>
    <property type="evidence" value="ECO:0007669"/>
    <property type="project" value="TreeGrafter"/>
</dbReference>
<dbReference type="SUPFAM" id="SSF53335">
    <property type="entry name" value="S-adenosyl-L-methionine-dependent methyltransferases"/>
    <property type="match status" value="1"/>
</dbReference>
<dbReference type="PANTHER" id="PTHR30481:SF2">
    <property type="entry name" value="SITE-SPECIFIC DNA-METHYLTRANSFERASE (ADENINE-SPECIFIC)"/>
    <property type="match status" value="1"/>
</dbReference>
<dbReference type="Pfam" id="PF01381">
    <property type="entry name" value="HTH_3"/>
    <property type="match status" value="1"/>
</dbReference>
<dbReference type="SUPFAM" id="SSF47413">
    <property type="entry name" value="lambda repressor-like DNA-binding domains"/>
    <property type="match status" value="1"/>
</dbReference>
<dbReference type="PANTHER" id="PTHR30481">
    <property type="entry name" value="DNA ADENINE METHYLASE"/>
    <property type="match status" value="1"/>
</dbReference>
<dbReference type="GO" id="GO:0009007">
    <property type="term" value="F:site-specific DNA-methyltransferase (adenine-specific) activity"/>
    <property type="evidence" value="ECO:0007669"/>
    <property type="project" value="UniProtKB-EC"/>
</dbReference>
<dbReference type="InterPro" id="IPR023095">
    <property type="entry name" value="Ade_MeTrfase_dom_2"/>
</dbReference>
<dbReference type="CDD" id="cd00093">
    <property type="entry name" value="HTH_XRE"/>
    <property type="match status" value="1"/>
</dbReference>
<evidence type="ECO:0000256" key="6">
    <source>
        <dbReference type="ARBA" id="ARBA00047942"/>
    </source>
</evidence>
<dbReference type="InterPro" id="IPR012327">
    <property type="entry name" value="MeTrfase_D12"/>
</dbReference>
<evidence type="ECO:0000256" key="4">
    <source>
        <dbReference type="ARBA" id="ARBA00022679"/>
    </source>
</evidence>
<evidence type="ECO:0000256" key="3">
    <source>
        <dbReference type="ARBA" id="ARBA00022603"/>
    </source>
</evidence>
<protein>
    <recommendedName>
        <fullName evidence="2">site-specific DNA-methyltransferase (adenine-specific)</fullName>
        <ecNumber evidence="2">2.1.1.72</ecNumber>
    </recommendedName>
</protein>
<evidence type="ECO:0000256" key="2">
    <source>
        <dbReference type="ARBA" id="ARBA00011900"/>
    </source>
</evidence>
<proteinExistence type="inferred from homology"/>
<dbReference type="Proteomes" id="UP000605848">
    <property type="component" value="Unassembled WGS sequence"/>
</dbReference>
<dbReference type="GO" id="GO:0032259">
    <property type="term" value="P:methylation"/>
    <property type="evidence" value="ECO:0007669"/>
    <property type="project" value="UniProtKB-KW"/>
</dbReference>
<dbReference type="GO" id="GO:0006298">
    <property type="term" value="P:mismatch repair"/>
    <property type="evidence" value="ECO:0007669"/>
    <property type="project" value="TreeGrafter"/>
</dbReference>
<dbReference type="EC" id="2.1.1.72" evidence="2"/>
<dbReference type="GO" id="GO:1904047">
    <property type="term" value="F:S-adenosyl-L-methionine binding"/>
    <property type="evidence" value="ECO:0007669"/>
    <property type="project" value="TreeGrafter"/>
</dbReference>